<dbReference type="InterPro" id="IPR029058">
    <property type="entry name" value="AB_hydrolase_fold"/>
</dbReference>
<evidence type="ECO:0000313" key="3">
    <source>
        <dbReference type="Proteomes" id="UP000566819"/>
    </source>
</evidence>
<gene>
    <name evidence="2" type="ORF">G7Y89_g12784</name>
</gene>
<proteinExistence type="predicted"/>
<dbReference type="Gene3D" id="3.40.50.1820">
    <property type="entry name" value="alpha/beta hydrolase"/>
    <property type="match status" value="1"/>
</dbReference>
<accession>A0A8H4RAK3</accession>
<dbReference type="PANTHER" id="PTHR11559">
    <property type="entry name" value="CARBOXYLESTERASE"/>
    <property type="match status" value="1"/>
</dbReference>
<evidence type="ECO:0000259" key="1">
    <source>
        <dbReference type="Pfam" id="PF00135"/>
    </source>
</evidence>
<keyword evidence="3" id="KW-1185">Reference proteome</keyword>
<dbReference type="InterPro" id="IPR050309">
    <property type="entry name" value="Type-B_Carboxylest/Lipase"/>
</dbReference>
<reference evidence="2 3" key="1">
    <citation type="submission" date="2020-03" db="EMBL/GenBank/DDBJ databases">
        <title>Draft Genome Sequence of Cudoniella acicularis.</title>
        <authorList>
            <person name="Buettner E."/>
            <person name="Kellner H."/>
        </authorList>
    </citation>
    <scope>NUCLEOTIDE SEQUENCE [LARGE SCALE GENOMIC DNA]</scope>
    <source>
        <strain evidence="2 3">DSM 108380</strain>
    </source>
</reference>
<dbReference type="Pfam" id="PF00135">
    <property type="entry name" value="COesterase"/>
    <property type="match status" value="1"/>
</dbReference>
<protein>
    <recommendedName>
        <fullName evidence="1">Carboxylesterase type B domain-containing protein</fullName>
    </recommendedName>
</protein>
<dbReference type="AlphaFoldDB" id="A0A8H4RAK3"/>
<evidence type="ECO:0000313" key="2">
    <source>
        <dbReference type="EMBL" id="KAF4625383.1"/>
    </source>
</evidence>
<dbReference type="SUPFAM" id="SSF53474">
    <property type="entry name" value="alpha/beta-Hydrolases"/>
    <property type="match status" value="1"/>
</dbReference>
<name>A0A8H4RAK3_9HELO</name>
<dbReference type="InterPro" id="IPR002018">
    <property type="entry name" value="CarbesteraseB"/>
</dbReference>
<comment type="caution">
    <text evidence="2">The sequence shown here is derived from an EMBL/GenBank/DDBJ whole genome shotgun (WGS) entry which is preliminary data.</text>
</comment>
<sequence>MILGTNANEGASFVTYNATNPNLTAFALTTVGTFTCPAAKVSNYRVTANTAPTFRYQYAGNFTNVSSLWWMGAYHSSELPLLFGTHGDFRGASTPFESRLSATMQDLWVAFAKDGAAGITAKGWPKYSANGSALQFGKDDILTQAVSNTIIDAACP</sequence>
<dbReference type="Proteomes" id="UP000566819">
    <property type="component" value="Unassembled WGS sequence"/>
</dbReference>
<dbReference type="EMBL" id="JAAMPI010001394">
    <property type="protein sequence ID" value="KAF4625383.1"/>
    <property type="molecule type" value="Genomic_DNA"/>
</dbReference>
<feature type="domain" description="Carboxylesterase type B" evidence="1">
    <location>
        <begin position="27"/>
        <end position="139"/>
    </location>
</feature>
<dbReference type="OrthoDB" id="408631at2759"/>
<organism evidence="2 3">
    <name type="scientific">Cudoniella acicularis</name>
    <dbReference type="NCBI Taxonomy" id="354080"/>
    <lineage>
        <taxon>Eukaryota</taxon>
        <taxon>Fungi</taxon>
        <taxon>Dikarya</taxon>
        <taxon>Ascomycota</taxon>
        <taxon>Pezizomycotina</taxon>
        <taxon>Leotiomycetes</taxon>
        <taxon>Helotiales</taxon>
        <taxon>Tricladiaceae</taxon>
        <taxon>Cudoniella</taxon>
    </lineage>
</organism>